<keyword evidence="6" id="KW-1185">Reference proteome</keyword>
<dbReference type="PROSITE" id="PS00018">
    <property type="entry name" value="EF_HAND_1"/>
    <property type="match status" value="2"/>
</dbReference>
<dbReference type="Gene3D" id="1.10.238.10">
    <property type="entry name" value="EF-hand"/>
    <property type="match status" value="1"/>
</dbReference>
<feature type="domain" description="EF-hand" evidence="4">
    <location>
        <begin position="68"/>
        <end position="103"/>
    </location>
</feature>
<dbReference type="GO" id="GO:0005509">
    <property type="term" value="F:calcium ion binding"/>
    <property type="evidence" value="ECO:0007669"/>
    <property type="project" value="InterPro"/>
</dbReference>
<gene>
    <name evidence="5" type="ORF">TRFO_02003</name>
</gene>
<dbReference type="AlphaFoldDB" id="A0A1J4JCJ9"/>
<dbReference type="EMBL" id="MLAK01001148">
    <property type="protein sequence ID" value="OHS96902.1"/>
    <property type="molecule type" value="Genomic_DNA"/>
</dbReference>
<dbReference type="SMART" id="SM00054">
    <property type="entry name" value="EFh"/>
    <property type="match status" value="3"/>
</dbReference>
<dbReference type="Proteomes" id="UP000179807">
    <property type="component" value="Unassembled WGS sequence"/>
</dbReference>
<dbReference type="PANTHER" id="PTHR45942">
    <property type="entry name" value="PROTEIN PHOSPATASE 3 REGULATORY SUBUNIT B ALPHA ISOFORM TYPE 1"/>
    <property type="match status" value="1"/>
</dbReference>
<evidence type="ECO:0000313" key="6">
    <source>
        <dbReference type="Proteomes" id="UP000179807"/>
    </source>
</evidence>
<keyword evidence="1" id="KW-0479">Metal-binding</keyword>
<feature type="domain" description="EF-hand" evidence="4">
    <location>
        <begin position="34"/>
        <end position="67"/>
    </location>
</feature>
<evidence type="ECO:0000256" key="2">
    <source>
        <dbReference type="ARBA" id="ARBA00022737"/>
    </source>
</evidence>
<dbReference type="InterPro" id="IPR002048">
    <property type="entry name" value="EF_hand_dom"/>
</dbReference>
<dbReference type="VEuPathDB" id="TrichDB:TRFO_02003"/>
<dbReference type="GeneID" id="94825142"/>
<evidence type="ECO:0000256" key="1">
    <source>
        <dbReference type="ARBA" id="ARBA00022723"/>
    </source>
</evidence>
<dbReference type="CDD" id="cd00051">
    <property type="entry name" value="EFh"/>
    <property type="match status" value="1"/>
</dbReference>
<keyword evidence="2" id="KW-0677">Repeat</keyword>
<dbReference type="InterPro" id="IPR011992">
    <property type="entry name" value="EF-hand-dom_pair"/>
</dbReference>
<sequence length="172" mass="19966">MWSDEVKIILLFTSFPNCTHQMTAIYEETGFSKAQLRALKRSFKKLDLNGDGELQPDELSKFMEENGMKTDFLKAIYRLFDKNNDGVLQFKEFCQYLSACQKTNTTKHYLHRLVFASVDSDHDNLITLKEMVEFADLCGIKMTPQEIEREAKRINDNSDAFEFKELVDVLGL</sequence>
<keyword evidence="3" id="KW-0106">Calcium</keyword>
<comment type="caution">
    <text evidence="5">The sequence shown here is derived from an EMBL/GenBank/DDBJ whole genome shotgun (WGS) entry which is preliminary data.</text>
</comment>
<dbReference type="SUPFAM" id="SSF47473">
    <property type="entry name" value="EF-hand"/>
    <property type="match status" value="1"/>
</dbReference>
<evidence type="ECO:0000256" key="3">
    <source>
        <dbReference type="ARBA" id="ARBA00022837"/>
    </source>
</evidence>
<dbReference type="InterPro" id="IPR018247">
    <property type="entry name" value="EF_Hand_1_Ca_BS"/>
</dbReference>
<proteinExistence type="predicted"/>
<feature type="domain" description="EF-hand" evidence="4">
    <location>
        <begin position="114"/>
        <end position="141"/>
    </location>
</feature>
<evidence type="ECO:0000313" key="5">
    <source>
        <dbReference type="EMBL" id="OHS96902.1"/>
    </source>
</evidence>
<dbReference type="Pfam" id="PF13499">
    <property type="entry name" value="EF-hand_7"/>
    <property type="match status" value="1"/>
</dbReference>
<name>A0A1J4JCJ9_9EUKA</name>
<organism evidence="5 6">
    <name type="scientific">Tritrichomonas foetus</name>
    <dbReference type="NCBI Taxonomy" id="1144522"/>
    <lineage>
        <taxon>Eukaryota</taxon>
        <taxon>Metamonada</taxon>
        <taxon>Parabasalia</taxon>
        <taxon>Tritrichomonadida</taxon>
        <taxon>Tritrichomonadidae</taxon>
        <taxon>Tritrichomonas</taxon>
    </lineage>
</organism>
<dbReference type="RefSeq" id="XP_068350039.1">
    <property type="nucleotide sequence ID" value="XM_068490438.1"/>
</dbReference>
<dbReference type="PROSITE" id="PS50222">
    <property type="entry name" value="EF_HAND_2"/>
    <property type="match status" value="3"/>
</dbReference>
<evidence type="ECO:0000259" key="4">
    <source>
        <dbReference type="PROSITE" id="PS50222"/>
    </source>
</evidence>
<accession>A0A1J4JCJ9</accession>
<protein>
    <submittedName>
        <fullName evidence="5">EF hand family protein</fullName>
    </submittedName>
</protein>
<dbReference type="OrthoDB" id="191686at2759"/>
<reference evidence="5" key="1">
    <citation type="submission" date="2016-10" db="EMBL/GenBank/DDBJ databases">
        <authorList>
            <person name="Benchimol M."/>
            <person name="Almeida L.G."/>
            <person name="Vasconcelos A.T."/>
            <person name="Perreira-Neves A."/>
            <person name="Rosa I.A."/>
            <person name="Tasca T."/>
            <person name="Bogo M.R."/>
            <person name="de Souza W."/>
        </authorList>
    </citation>
    <scope>NUCLEOTIDE SEQUENCE [LARGE SCALE GENOMIC DNA]</scope>
    <source>
        <strain evidence="5">K</strain>
    </source>
</reference>